<keyword evidence="3" id="KW-0804">Transcription</keyword>
<dbReference type="Pfam" id="PF07883">
    <property type="entry name" value="Cupin_2"/>
    <property type="match status" value="1"/>
</dbReference>
<name>A0A2N3PT37_9PROT</name>
<organism evidence="5 6">
    <name type="scientific">Telmatospirillum siberiense</name>
    <dbReference type="NCBI Taxonomy" id="382514"/>
    <lineage>
        <taxon>Bacteria</taxon>
        <taxon>Pseudomonadati</taxon>
        <taxon>Pseudomonadota</taxon>
        <taxon>Alphaproteobacteria</taxon>
        <taxon>Rhodospirillales</taxon>
        <taxon>Rhodospirillaceae</taxon>
        <taxon>Telmatospirillum</taxon>
    </lineage>
</organism>
<dbReference type="Gene3D" id="2.60.120.10">
    <property type="entry name" value="Jelly Rolls"/>
    <property type="match status" value="1"/>
</dbReference>
<dbReference type="SMART" id="SM00342">
    <property type="entry name" value="HTH_ARAC"/>
    <property type="match status" value="1"/>
</dbReference>
<dbReference type="AlphaFoldDB" id="A0A2N3PT37"/>
<keyword evidence="6" id="KW-1185">Reference proteome</keyword>
<proteinExistence type="predicted"/>
<evidence type="ECO:0000313" key="5">
    <source>
        <dbReference type="EMBL" id="PKU23570.1"/>
    </source>
</evidence>
<sequence length="255" mass="27819">MKTTRPPLPSFPVATAQPSRASHWHYWRTDTAGIVELASWHGGGSLGLRPHFHDEAQLVFVLAGARSFLIGNRAITVSAGKAACIPAHVLHAPLANGTAETRCLNLYLPATGATDSLRVVDIREHWRITEGTGIRPAAVLRDFDALSPTIGNPERPKREDDSLRLALTTSRGRIGDLAASLGRSREDFSRRVSHAVGVAPHRFRLLARLNLARRLLRADEPIAAVAAETDFADQSHLGRLFRATFGTTPGRYRHG</sequence>
<evidence type="ECO:0000256" key="3">
    <source>
        <dbReference type="ARBA" id="ARBA00023163"/>
    </source>
</evidence>
<dbReference type="Pfam" id="PF12833">
    <property type="entry name" value="HTH_18"/>
    <property type="match status" value="1"/>
</dbReference>
<keyword evidence="2" id="KW-0238">DNA-binding</keyword>
<dbReference type="InterPro" id="IPR011051">
    <property type="entry name" value="RmlC_Cupin_sf"/>
</dbReference>
<reference evidence="6" key="1">
    <citation type="submission" date="2017-12" db="EMBL/GenBank/DDBJ databases">
        <title>Draft genome sequence of Telmatospirillum siberiense 26-4b1T, an acidotolerant peatland alphaproteobacterium potentially involved in sulfur cycling.</title>
        <authorList>
            <person name="Hausmann B."/>
            <person name="Pjevac P."/>
            <person name="Schreck K."/>
            <person name="Herbold C.W."/>
            <person name="Daims H."/>
            <person name="Wagner M."/>
            <person name="Pester M."/>
            <person name="Loy A."/>
        </authorList>
    </citation>
    <scope>NUCLEOTIDE SEQUENCE [LARGE SCALE GENOMIC DNA]</scope>
    <source>
        <strain evidence="6">26-4b1</strain>
    </source>
</reference>
<evidence type="ECO:0000313" key="6">
    <source>
        <dbReference type="Proteomes" id="UP000233293"/>
    </source>
</evidence>
<comment type="caution">
    <text evidence="5">The sequence shown here is derived from an EMBL/GenBank/DDBJ whole genome shotgun (WGS) entry which is preliminary data.</text>
</comment>
<dbReference type="InterPro" id="IPR009057">
    <property type="entry name" value="Homeodomain-like_sf"/>
</dbReference>
<dbReference type="EMBL" id="PIUM01000019">
    <property type="protein sequence ID" value="PKU23570.1"/>
    <property type="molecule type" value="Genomic_DNA"/>
</dbReference>
<dbReference type="Gene3D" id="1.10.10.60">
    <property type="entry name" value="Homeodomain-like"/>
    <property type="match status" value="1"/>
</dbReference>
<gene>
    <name evidence="5" type="ORF">CWS72_16030</name>
</gene>
<dbReference type="InterPro" id="IPR018060">
    <property type="entry name" value="HTH_AraC"/>
</dbReference>
<dbReference type="GO" id="GO:0003700">
    <property type="term" value="F:DNA-binding transcription factor activity"/>
    <property type="evidence" value="ECO:0007669"/>
    <property type="project" value="InterPro"/>
</dbReference>
<evidence type="ECO:0000256" key="1">
    <source>
        <dbReference type="ARBA" id="ARBA00023015"/>
    </source>
</evidence>
<evidence type="ECO:0000256" key="2">
    <source>
        <dbReference type="ARBA" id="ARBA00023125"/>
    </source>
</evidence>
<keyword evidence="1" id="KW-0805">Transcription regulation</keyword>
<dbReference type="GO" id="GO:0043565">
    <property type="term" value="F:sequence-specific DNA binding"/>
    <property type="evidence" value="ECO:0007669"/>
    <property type="project" value="InterPro"/>
</dbReference>
<dbReference type="InterPro" id="IPR014710">
    <property type="entry name" value="RmlC-like_jellyroll"/>
</dbReference>
<dbReference type="Proteomes" id="UP000233293">
    <property type="component" value="Unassembled WGS sequence"/>
</dbReference>
<dbReference type="SUPFAM" id="SSF51182">
    <property type="entry name" value="RmlC-like cupins"/>
    <property type="match status" value="1"/>
</dbReference>
<accession>A0A2N3PT37</accession>
<protein>
    <submittedName>
        <fullName evidence="5">AraC family transcriptional regulator</fullName>
    </submittedName>
</protein>
<dbReference type="InterPro" id="IPR050204">
    <property type="entry name" value="AraC_XylS_family_regulators"/>
</dbReference>
<dbReference type="InterPro" id="IPR013096">
    <property type="entry name" value="Cupin_2"/>
</dbReference>
<dbReference type="PANTHER" id="PTHR46796">
    <property type="entry name" value="HTH-TYPE TRANSCRIPTIONAL ACTIVATOR RHAS-RELATED"/>
    <property type="match status" value="1"/>
</dbReference>
<dbReference type="PROSITE" id="PS01124">
    <property type="entry name" value="HTH_ARAC_FAMILY_2"/>
    <property type="match status" value="1"/>
</dbReference>
<feature type="domain" description="HTH araC/xylS-type" evidence="4">
    <location>
        <begin position="157"/>
        <end position="255"/>
    </location>
</feature>
<evidence type="ECO:0000259" key="4">
    <source>
        <dbReference type="PROSITE" id="PS01124"/>
    </source>
</evidence>
<dbReference type="SUPFAM" id="SSF46689">
    <property type="entry name" value="Homeodomain-like"/>
    <property type="match status" value="1"/>
</dbReference>